<dbReference type="InterPro" id="IPR027020">
    <property type="entry name" value="YnjB"/>
</dbReference>
<dbReference type="InterPro" id="IPR006059">
    <property type="entry name" value="SBP"/>
</dbReference>
<evidence type="ECO:0000313" key="3">
    <source>
        <dbReference type="Proteomes" id="UP000298460"/>
    </source>
</evidence>
<dbReference type="EMBL" id="SPQQ01000001">
    <property type="protein sequence ID" value="TGE39931.1"/>
    <property type="molecule type" value="Genomic_DNA"/>
</dbReference>
<sequence length="422" mass="46508">MIHKGEKIVKRLINCTCILFMALILLTAGCGKEAAPQGAATTDNSIFETVIKNAKGTTVNFYGWGGDEKINKWVDNVLAKKVKDDYDLTLKRIPVDDIQTVISKLADAKQAGVQKGSIDLIWVNGENFYTAKKNNLLYGPFTQSLPNYMKYVDQTSDDVKYDFGNSVDGLESPYGKAELVLINDAAVTPETPKNTQELLGFAMKYKGKVTYPASPDFTGSAFLRNVIYDVVGYEKVKAAGTDKQKLKEAIQPAIDYLKELKPYLWKEGKTYPASIGQLHNMFADGEAVLDISYDPNAVSSMISKGKIKDTARNFIFDKGMIGNTHFLAIPNNAGNKDGAMAVINAVLSPEIQASKYDYANWGDLPVLDNTKLSSTEQELFNKIPLGKGVIPQAILLSKRLPELPANMVPLIEEIWQSEIPNK</sequence>
<reference evidence="2 3" key="1">
    <citation type="submission" date="2019-03" db="EMBL/GenBank/DDBJ databases">
        <title>Draft Genome Sequence of Desulfosporosinus fructosivorans Strain 63.6F, Isolated from Marine Sediment in the Baltic Sea.</title>
        <authorList>
            <person name="Hausmann B."/>
            <person name="Vandieken V."/>
            <person name="Pjevac P."/>
            <person name="Schreck K."/>
            <person name="Herbold C.W."/>
            <person name="Loy A."/>
        </authorList>
    </citation>
    <scope>NUCLEOTIDE SEQUENCE [LARGE SCALE GENOMIC DNA]</scope>
    <source>
        <strain evidence="2 3">63.6F</strain>
    </source>
</reference>
<keyword evidence="1" id="KW-0732">Signal</keyword>
<accession>A0A4Z0R9Q1</accession>
<evidence type="ECO:0000313" key="2">
    <source>
        <dbReference type="EMBL" id="TGE39931.1"/>
    </source>
</evidence>
<organism evidence="2 3">
    <name type="scientific">Desulfosporosinus fructosivorans</name>
    <dbReference type="NCBI Taxonomy" id="2018669"/>
    <lineage>
        <taxon>Bacteria</taxon>
        <taxon>Bacillati</taxon>
        <taxon>Bacillota</taxon>
        <taxon>Clostridia</taxon>
        <taxon>Eubacteriales</taxon>
        <taxon>Desulfitobacteriaceae</taxon>
        <taxon>Desulfosporosinus</taxon>
    </lineage>
</organism>
<protein>
    <submittedName>
        <fullName evidence="2">ABC transporter substrate-binding protein</fullName>
    </submittedName>
</protein>
<feature type="signal peptide" evidence="1">
    <location>
        <begin position="1"/>
        <end position="34"/>
    </location>
</feature>
<dbReference type="PANTHER" id="PTHR42779">
    <property type="entry name" value="PROTEIN YNJB"/>
    <property type="match status" value="1"/>
</dbReference>
<evidence type="ECO:0000256" key="1">
    <source>
        <dbReference type="SAM" id="SignalP"/>
    </source>
</evidence>
<name>A0A4Z0R9Q1_9FIRM</name>
<feature type="chain" id="PRO_5021432065" evidence="1">
    <location>
        <begin position="35"/>
        <end position="422"/>
    </location>
</feature>
<comment type="caution">
    <text evidence="2">The sequence shown here is derived from an EMBL/GenBank/DDBJ whole genome shotgun (WGS) entry which is preliminary data.</text>
</comment>
<dbReference type="NCBIfam" id="NF008633">
    <property type="entry name" value="PRK11622.1"/>
    <property type="match status" value="1"/>
</dbReference>
<dbReference type="SUPFAM" id="SSF53850">
    <property type="entry name" value="Periplasmic binding protein-like II"/>
    <property type="match status" value="1"/>
</dbReference>
<dbReference type="Pfam" id="PF13416">
    <property type="entry name" value="SBP_bac_8"/>
    <property type="match status" value="1"/>
</dbReference>
<dbReference type="AlphaFoldDB" id="A0A4Z0R9Q1"/>
<dbReference type="Gene3D" id="3.40.190.10">
    <property type="entry name" value="Periplasmic binding protein-like II"/>
    <property type="match status" value="2"/>
</dbReference>
<dbReference type="PROSITE" id="PS51257">
    <property type="entry name" value="PROKAR_LIPOPROTEIN"/>
    <property type="match status" value="1"/>
</dbReference>
<gene>
    <name evidence="2" type="ORF">E4K67_02830</name>
</gene>
<proteinExistence type="predicted"/>
<dbReference type="Proteomes" id="UP000298460">
    <property type="component" value="Unassembled WGS sequence"/>
</dbReference>
<dbReference type="PIRSF" id="PIRSF029172">
    <property type="entry name" value="UCP029172_ABC_sbc_YnjB"/>
    <property type="match status" value="1"/>
</dbReference>
<dbReference type="PANTHER" id="PTHR42779:SF1">
    <property type="entry name" value="PROTEIN YNJB"/>
    <property type="match status" value="1"/>
</dbReference>
<dbReference type="OrthoDB" id="3239593at2"/>
<keyword evidence="3" id="KW-1185">Reference proteome</keyword>